<keyword evidence="4" id="KW-1003">Cell membrane</keyword>
<feature type="transmembrane region" description="Helical" evidence="11">
    <location>
        <begin position="41"/>
        <end position="62"/>
    </location>
</feature>
<evidence type="ECO:0000256" key="7">
    <source>
        <dbReference type="ARBA" id="ARBA00023136"/>
    </source>
</evidence>
<feature type="transmembrane region" description="Helical" evidence="11">
    <location>
        <begin position="69"/>
        <end position="89"/>
    </location>
</feature>
<dbReference type="CDD" id="cd16015">
    <property type="entry name" value="LTA_synthase"/>
    <property type="match status" value="1"/>
</dbReference>
<keyword evidence="9" id="KW-0479">Metal-binding</keyword>
<evidence type="ECO:0000256" key="10">
    <source>
        <dbReference type="PIRSR" id="PIRSR005091-3"/>
    </source>
</evidence>
<keyword evidence="7 11" id="KW-0472">Membrane</keyword>
<dbReference type="OrthoDB" id="5901192at2"/>
<evidence type="ECO:0000259" key="12">
    <source>
        <dbReference type="Pfam" id="PF00884"/>
    </source>
</evidence>
<accession>A0A845QZ92</accession>
<name>A0A845QZ92_9CLOT</name>
<evidence type="ECO:0000256" key="5">
    <source>
        <dbReference type="ARBA" id="ARBA00022692"/>
    </source>
</evidence>
<dbReference type="Gene3D" id="3.40.720.10">
    <property type="entry name" value="Alkaline Phosphatase, subunit A"/>
    <property type="match status" value="1"/>
</dbReference>
<dbReference type="PANTHER" id="PTHR47371">
    <property type="entry name" value="LIPOTEICHOIC ACID SYNTHASE"/>
    <property type="match status" value="1"/>
</dbReference>
<keyword evidence="14" id="KW-1185">Reference proteome</keyword>
<dbReference type="GO" id="GO:0046872">
    <property type="term" value="F:metal ion binding"/>
    <property type="evidence" value="ECO:0007669"/>
    <property type="project" value="UniProtKB-KW"/>
</dbReference>
<evidence type="ECO:0000313" key="14">
    <source>
        <dbReference type="Proteomes" id="UP000467132"/>
    </source>
</evidence>
<gene>
    <name evidence="13" type="ORF">D3Z33_06480</name>
</gene>
<feature type="binding site" evidence="9">
    <location>
        <position position="419"/>
    </location>
    <ligand>
        <name>substrate</name>
    </ligand>
</feature>
<evidence type="ECO:0000256" key="1">
    <source>
        <dbReference type="ARBA" id="ARBA00004651"/>
    </source>
</evidence>
<evidence type="ECO:0000256" key="3">
    <source>
        <dbReference type="ARBA" id="ARBA00009983"/>
    </source>
</evidence>
<evidence type="ECO:0000256" key="6">
    <source>
        <dbReference type="ARBA" id="ARBA00022989"/>
    </source>
</evidence>
<evidence type="ECO:0000313" key="13">
    <source>
        <dbReference type="EMBL" id="NBI06508.1"/>
    </source>
</evidence>
<dbReference type="RefSeq" id="WP_160196985.1">
    <property type="nucleotide sequence ID" value="NZ_QXXA01000006.1"/>
</dbReference>
<feature type="binding site" evidence="10">
    <location>
        <position position="479"/>
    </location>
    <ligand>
        <name>Mn(2+)</name>
        <dbReference type="ChEBI" id="CHEBI:29035"/>
    </ligand>
</feature>
<feature type="binding site" evidence="10">
    <location>
        <position position="478"/>
    </location>
    <ligand>
        <name>Mn(2+)</name>
        <dbReference type="ChEBI" id="CHEBI:29035"/>
    </ligand>
</feature>
<feature type="transmembrane region" description="Helical" evidence="11">
    <location>
        <begin position="7"/>
        <end position="26"/>
    </location>
</feature>
<evidence type="ECO:0000256" key="8">
    <source>
        <dbReference type="PIRSR" id="PIRSR005091-1"/>
    </source>
</evidence>
<dbReference type="InterPro" id="IPR012160">
    <property type="entry name" value="LtaS-like"/>
</dbReference>
<protein>
    <submittedName>
        <fullName evidence="13">LTA synthase family protein</fullName>
    </submittedName>
</protein>
<comment type="subcellular location">
    <subcellularLocation>
        <location evidence="1">Cell membrane</location>
        <topology evidence="1">Multi-pass membrane protein</topology>
    </subcellularLocation>
</comment>
<proteinExistence type="inferred from homology"/>
<dbReference type="AlphaFoldDB" id="A0A845QZ92"/>
<dbReference type="InterPro" id="IPR017850">
    <property type="entry name" value="Alkaline_phosphatase_core_sf"/>
</dbReference>
<dbReference type="Proteomes" id="UP000467132">
    <property type="component" value="Unassembled WGS sequence"/>
</dbReference>
<feature type="domain" description="Sulfatase N-terminal" evidence="12">
    <location>
        <begin position="252"/>
        <end position="557"/>
    </location>
</feature>
<dbReference type="SUPFAM" id="SSF53649">
    <property type="entry name" value="Alkaline phosphatase-like"/>
    <property type="match status" value="1"/>
</dbReference>
<feature type="binding site" evidence="10">
    <location>
        <position position="258"/>
    </location>
    <ligand>
        <name>Mn(2+)</name>
        <dbReference type="ChEBI" id="CHEBI:29035"/>
    </ligand>
</feature>
<comment type="pathway">
    <text evidence="2">Cell wall biogenesis; lipoteichoic acid biosynthesis.</text>
</comment>
<evidence type="ECO:0000256" key="2">
    <source>
        <dbReference type="ARBA" id="ARBA00004936"/>
    </source>
</evidence>
<comment type="caution">
    <text evidence="13">The sequence shown here is derived from an EMBL/GenBank/DDBJ whole genome shotgun (WGS) entry which is preliminary data.</text>
</comment>
<feature type="transmembrane region" description="Helical" evidence="11">
    <location>
        <begin position="157"/>
        <end position="175"/>
    </location>
</feature>
<evidence type="ECO:0000256" key="11">
    <source>
        <dbReference type="SAM" id="Phobius"/>
    </source>
</evidence>
<comment type="similarity">
    <text evidence="3">Belongs to the LTA synthase family.</text>
</comment>
<reference evidence="13 14" key="1">
    <citation type="submission" date="2018-08" db="EMBL/GenBank/DDBJ databases">
        <title>Murine metabolic-syndrome-specific gut microbial biobank.</title>
        <authorList>
            <person name="Liu C."/>
        </authorList>
    </citation>
    <scope>NUCLEOTIDE SEQUENCE [LARGE SCALE GENOMIC DNA]</scope>
    <source>
        <strain evidence="13 14">583</strain>
    </source>
</reference>
<evidence type="ECO:0000256" key="4">
    <source>
        <dbReference type="ARBA" id="ARBA00022475"/>
    </source>
</evidence>
<dbReference type="EMBL" id="QXXA01000006">
    <property type="protein sequence ID" value="NBI06508.1"/>
    <property type="molecule type" value="Genomic_DNA"/>
</dbReference>
<sequence>MKLKNKLLSGFKNNIIFILLIIGAILNDMLLRKMTVGGISYWKPIVTTIPMIIFTSIIALFLSYKRRNYLYVALSVFFSLLNGMNYVYYKHYSSFLSFSLLKQLTQVKEVGDSVIKTLDLKVLLFAIPTIVLVVVIRKLKRRNFFEKAENNRSRLEFVVPLVIGTTILFFVFSTLSGTDKSRIMKQWNRPYLVEQLGIYSYTTADFVKNIASSSVPEIKTEEATVLLEDLVENNIDKQNKNEYTDIFKGKDVYVIHYESAERFAMDLEFEDGSVTPFLNKMASEGLYFDNFYPQHSVGTSSDSEFTFNTSLLPINNGTVFMTHADRNYVSLQKLLKDKGYYTMSMHGNNGDFWNRNVMHKTLGYDKFFSKDDYVIDEEIGLGLGLSDKSFFNQSIQKIKQVKQEQQKPIMSTLITLSNHYPFDDVEKYPGFNVGHLEGTDIGNYLKSYHYADLALQSFIEGMDREGLLDNAVVVLYGDHHAKISTDDYRKTFNYNQDTGEYYTKEDPEYTAMNGRFKKQLKRTPFIVWSKDKQFNETINTPMGMVDALPTISNMLGIFNPYQLGNDIMSVKENNVVFPDGSWLNKKHFYSASSSKLYSFESDEVIENPNLIVTNEMIDKKIDLSNNIIQNDLIRFFNGLLAHQKVLTPEKRSMMYMEPIS</sequence>
<keyword evidence="6 11" id="KW-1133">Transmembrane helix</keyword>
<keyword evidence="9" id="KW-0464">Manganese</keyword>
<evidence type="ECO:0000256" key="9">
    <source>
        <dbReference type="PIRSR" id="PIRSR005091-2"/>
    </source>
</evidence>
<dbReference type="PANTHER" id="PTHR47371:SF3">
    <property type="entry name" value="PHOSPHOGLYCEROL TRANSFERASE I"/>
    <property type="match status" value="1"/>
</dbReference>
<dbReference type="InterPro" id="IPR050448">
    <property type="entry name" value="OpgB/LTA_synthase_biosynth"/>
</dbReference>
<dbReference type="PIRSF" id="PIRSF005091">
    <property type="entry name" value="Mmb_sulf_HI1246"/>
    <property type="match status" value="1"/>
</dbReference>
<keyword evidence="5 11" id="KW-0812">Transmembrane</keyword>
<dbReference type="GO" id="GO:0005886">
    <property type="term" value="C:plasma membrane"/>
    <property type="evidence" value="ECO:0007669"/>
    <property type="project" value="UniProtKB-SubCell"/>
</dbReference>
<dbReference type="Gene3D" id="3.30.1120.170">
    <property type="match status" value="1"/>
</dbReference>
<dbReference type="InterPro" id="IPR000917">
    <property type="entry name" value="Sulfatase_N"/>
</dbReference>
<feature type="transmembrane region" description="Helical" evidence="11">
    <location>
        <begin position="118"/>
        <end position="136"/>
    </location>
</feature>
<organism evidence="13 14">
    <name type="scientific">Senegalia massiliensis</name>
    <dbReference type="NCBI Taxonomy" id="1720316"/>
    <lineage>
        <taxon>Bacteria</taxon>
        <taxon>Bacillati</taxon>
        <taxon>Bacillota</taxon>
        <taxon>Clostridia</taxon>
        <taxon>Eubacteriales</taxon>
        <taxon>Clostridiaceae</taxon>
        <taxon>Senegalia</taxon>
    </lineage>
</organism>
<feature type="active site" evidence="8">
    <location>
        <position position="300"/>
    </location>
</feature>
<dbReference type="Pfam" id="PF00884">
    <property type="entry name" value="Sulfatase"/>
    <property type="match status" value="1"/>
</dbReference>